<evidence type="ECO:0000259" key="1">
    <source>
        <dbReference type="Pfam" id="PF03364"/>
    </source>
</evidence>
<keyword evidence="3" id="KW-1185">Reference proteome</keyword>
<dbReference type="AlphaFoldDB" id="A0A2W2EQ96"/>
<proteinExistence type="predicted"/>
<dbReference type="OrthoDB" id="4145676at2"/>
<dbReference type="SUPFAM" id="SSF55961">
    <property type="entry name" value="Bet v1-like"/>
    <property type="match status" value="1"/>
</dbReference>
<organism evidence="2 3">
    <name type="scientific">Nonomuraea aridisoli</name>
    <dbReference type="NCBI Taxonomy" id="2070368"/>
    <lineage>
        <taxon>Bacteria</taxon>
        <taxon>Bacillati</taxon>
        <taxon>Actinomycetota</taxon>
        <taxon>Actinomycetes</taxon>
        <taxon>Streptosporangiales</taxon>
        <taxon>Streptosporangiaceae</taxon>
        <taxon>Nonomuraea</taxon>
    </lineage>
</organism>
<comment type="caution">
    <text evidence="2">The sequence shown here is derived from an EMBL/GenBank/DDBJ whole genome shotgun (WGS) entry which is preliminary data.</text>
</comment>
<reference evidence="2 3" key="1">
    <citation type="submission" date="2018-01" db="EMBL/GenBank/DDBJ databases">
        <title>Draft genome sequence of Nonomuraea sp. KC333.</title>
        <authorList>
            <person name="Sahin N."/>
            <person name="Saygin H."/>
            <person name="Ay H."/>
        </authorList>
    </citation>
    <scope>NUCLEOTIDE SEQUENCE [LARGE SCALE GENOMIC DNA]</scope>
    <source>
        <strain evidence="2 3">KC333</strain>
    </source>
</reference>
<dbReference type="Gene3D" id="3.30.530.20">
    <property type="match status" value="1"/>
</dbReference>
<name>A0A2W2EQ96_9ACTN</name>
<dbReference type="InterPro" id="IPR005031">
    <property type="entry name" value="COQ10_START"/>
</dbReference>
<dbReference type="RefSeq" id="WP_111179433.1">
    <property type="nucleotide sequence ID" value="NZ_POUD01000048.1"/>
</dbReference>
<evidence type="ECO:0000313" key="2">
    <source>
        <dbReference type="EMBL" id="PZG18735.1"/>
    </source>
</evidence>
<feature type="domain" description="Coenzyme Q-binding protein COQ10 START" evidence="1">
    <location>
        <begin position="11"/>
        <end position="136"/>
    </location>
</feature>
<dbReference type="CDD" id="cd08860">
    <property type="entry name" value="TcmN_ARO-CYC_like"/>
    <property type="match status" value="1"/>
</dbReference>
<gene>
    <name evidence="2" type="ORF">C1J01_14210</name>
</gene>
<accession>A0A2W2EQ96</accession>
<dbReference type="InterPro" id="IPR023393">
    <property type="entry name" value="START-like_dom_sf"/>
</dbReference>
<protein>
    <submittedName>
        <fullName evidence="2">Polyketide cyclase</fullName>
    </submittedName>
</protein>
<dbReference type="Pfam" id="PF03364">
    <property type="entry name" value="Polyketide_cyc"/>
    <property type="match status" value="1"/>
</dbReference>
<evidence type="ECO:0000313" key="3">
    <source>
        <dbReference type="Proteomes" id="UP000249304"/>
    </source>
</evidence>
<dbReference type="Proteomes" id="UP000249304">
    <property type="component" value="Unassembled WGS sequence"/>
</dbReference>
<dbReference type="EMBL" id="POUD01000048">
    <property type="protein sequence ID" value="PZG18735.1"/>
    <property type="molecule type" value="Genomic_DNA"/>
</dbReference>
<sequence length="158" mass="18480">MVARTDNAIVIDAPMDVVWDMTNDIESWPELFTEYSRAEVIERSGDTLRIRLTMHPDPDGTVWSWVSDRTPDPETRTVRSHRVETGPFAYMNLEWTYREVPGGVELRWRQEFEMKPQAPVDEAAMEERINRNSRVQLAVVRDRIEQRVRHDAPSAGRK</sequence>